<evidence type="ECO:0000256" key="1">
    <source>
        <dbReference type="ARBA" id="ARBA00022670"/>
    </source>
</evidence>
<keyword evidence="2" id="KW-0479">Metal-binding</keyword>
<dbReference type="GO" id="GO:0046872">
    <property type="term" value="F:metal ion binding"/>
    <property type="evidence" value="ECO:0007669"/>
    <property type="project" value="UniProtKB-KW"/>
</dbReference>
<dbReference type="InterPro" id="IPR010994">
    <property type="entry name" value="RuvA_2-like"/>
</dbReference>
<dbReference type="SUPFAM" id="SSF102712">
    <property type="entry name" value="JAB1/MPN domain"/>
    <property type="match status" value="1"/>
</dbReference>
<dbReference type="Gene3D" id="1.10.150.20">
    <property type="entry name" value="5' to 3' exonuclease, C-terminal subdomain"/>
    <property type="match status" value="1"/>
</dbReference>
<reference evidence="8 9" key="1">
    <citation type="submission" date="2015-12" db="EMBL/GenBank/DDBJ databases">
        <title>Genome sequence of Oceanibaculum pacificum MCCC 1A02656.</title>
        <authorList>
            <person name="Lu L."/>
            <person name="Lai Q."/>
            <person name="Shao Z."/>
            <person name="Qian P."/>
        </authorList>
    </citation>
    <scope>NUCLEOTIDE SEQUENCE [LARGE SCALE GENOMIC DNA]</scope>
    <source>
        <strain evidence="8 9">MCCC 1A02656</strain>
    </source>
</reference>
<dbReference type="Proteomes" id="UP000076400">
    <property type="component" value="Unassembled WGS sequence"/>
</dbReference>
<proteinExistence type="inferred from homology"/>
<dbReference type="SUPFAM" id="SSF47781">
    <property type="entry name" value="RuvA domain 2-like"/>
    <property type="match status" value="1"/>
</dbReference>
<dbReference type="Pfam" id="PF04002">
    <property type="entry name" value="RadC"/>
    <property type="match status" value="1"/>
</dbReference>
<dbReference type="PANTHER" id="PTHR30471">
    <property type="entry name" value="DNA REPAIR PROTEIN RADC"/>
    <property type="match status" value="1"/>
</dbReference>
<comment type="caution">
    <text evidence="8">The sequence shown here is derived from an EMBL/GenBank/DDBJ whole genome shotgun (WGS) entry which is preliminary data.</text>
</comment>
<protein>
    <recommendedName>
        <fullName evidence="7">MPN domain-containing protein</fullName>
    </recommendedName>
</protein>
<evidence type="ECO:0000313" key="8">
    <source>
        <dbReference type="EMBL" id="KZD12671.1"/>
    </source>
</evidence>
<evidence type="ECO:0000259" key="7">
    <source>
        <dbReference type="PROSITE" id="PS50249"/>
    </source>
</evidence>
<dbReference type="InterPro" id="IPR020891">
    <property type="entry name" value="UPF0758_CS"/>
</dbReference>
<evidence type="ECO:0000256" key="3">
    <source>
        <dbReference type="ARBA" id="ARBA00022801"/>
    </source>
</evidence>
<dbReference type="GO" id="GO:0006508">
    <property type="term" value="P:proteolysis"/>
    <property type="evidence" value="ECO:0007669"/>
    <property type="project" value="UniProtKB-KW"/>
</dbReference>
<dbReference type="AlphaFoldDB" id="A0A154WGL6"/>
<evidence type="ECO:0000256" key="5">
    <source>
        <dbReference type="ARBA" id="ARBA00023049"/>
    </source>
</evidence>
<dbReference type="InterPro" id="IPR037518">
    <property type="entry name" value="MPN"/>
</dbReference>
<keyword evidence="5" id="KW-0482">Metalloprotease</keyword>
<dbReference type="NCBIfam" id="NF000642">
    <property type="entry name" value="PRK00024.1"/>
    <property type="match status" value="1"/>
</dbReference>
<keyword evidence="4" id="KW-0862">Zinc</keyword>
<dbReference type="PROSITE" id="PS01302">
    <property type="entry name" value="UPF0758"/>
    <property type="match status" value="1"/>
</dbReference>
<feature type="domain" description="MPN" evidence="7">
    <location>
        <begin position="116"/>
        <end position="238"/>
    </location>
</feature>
<dbReference type="InterPro" id="IPR001405">
    <property type="entry name" value="UPF0758"/>
</dbReference>
<evidence type="ECO:0000313" key="9">
    <source>
        <dbReference type="Proteomes" id="UP000076400"/>
    </source>
</evidence>
<name>A0A154WGL6_9PROT</name>
<dbReference type="Gene3D" id="3.40.140.10">
    <property type="entry name" value="Cytidine Deaminase, domain 2"/>
    <property type="match status" value="1"/>
</dbReference>
<dbReference type="EMBL" id="LPXN01000007">
    <property type="protein sequence ID" value="KZD12671.1"/>
    <property type="molecule type" value="Genomic_DNA"/>
</dbReference>
<sequence length="238" mass="26562">MSEQHNYQPGEADAEQPHYLGHRQRLRARFLADSGASMPDYELLELLLFLARPRGDMKPVAKALIDRFGNFAEVISADAQALRQVDGIGEAGLVALKSVQAGALRLLQQRILNRPVIASWRDLLDYCRASMGFEKIEQFRVLFLDRKNLLIADEVMQKGTIDQTPVYPREIIRRALELHASALIMVHNHPSGDPTPSRADIDLTKEVDAAAKALGLSLHDHLVIGREEHASFKAMGLL</sequence>
<dbReference type="InterPro" id="IPR025657">
    <property type="entry name" value="RadC_JAB"/>
</dbReference>
<dbReference type="RefSeq" id="WP_067551580.1">
    <property type="nucleotide sequence ID" value="NZ_LPXN01000007.1"/>
</dbReference>
<evidence type="ECO:0000256" key="4">
    <source>
        <dbReference type="ARBA" id="ARBA00022833"/>
    </source>
</evidence>
<evidence type="ECO:0000256" key="2">
    <source>
        <dbReference type="ARBA" id="ARBA00022723"/>
    </source>
</evidence>
<dbReference type="PROSITE" id="PS50249">
    <property type="entry name" value="MPN"/>
    <property type="match status" value="1"/>
</dbReference>
<keyword evidence="1" id="KW-0645">Protease</keyword>
<keyword evidence="3" id="KW-0378">Hydrolase</keyword>
<gene>
    <name evidence="8" type="ORF">AUP43_15580</name>
</gene>
<dbReference type="GO" id="GO:0008237">
    <property type="term" value="F:metallopeptidase activity"/>
    <property type="evidence" value="ECO:0007669"/>
    <property type="project" value="UniProtKB-KW"/>
</dbReference>
<keyword evidence="9" id="KW-1185">Reference proteome</keyword>
<dbReference type="NCBIfam" id="TIGR00608">
    <property type="entry name" value="radc"/>
    <property type="match status" value="1"/>
</dbReference>
<dbReference type="STRING" id="580166.AUP43_15580"/>
<evidence type="ECO:0000256" key="6">
    <source>
        <dbReference type="RuleBase" id="RU003797"/>
    </source>
</evidence>
<accession>A0A154WGL6</accession>
<dbReference type="CDD" id="cd08071">
    <property type="entry name" value="MPN_DUF2466"/>
    <property type="match status" value="1"/>
</dbReference>
<dbReference type="OrthoDB" id="9804482at2"/>
<organism evidence="8 9">
    <name type="scientific">Oceanibaculum pacificum</name>
    <dbReference type="NCBI Taxonomy" id="580166"/>
    <lineage>
        <taxon>Bacteria</taxon>
        <taxon>Pseudomonadati</taxon>
        <taxon>Pseudomonadota</taxon>
        <taxon>Alphaproteobacteria</taxon>
        <taxon>Rhodospirillales</taxon>
        <taxon>Oceanibaculaceae</taxon>
        <taxon>Oceanibaculum</taxon>
    </lineage>
</organism>
<dbReference type="PANTHER" id="PTHR30471:SF3">
    <property type="entry name" value="UPF0758 PROTEIN YEES-RELATED"/>
    <property type="match status" value="1"/>
</dbReference>
<comment type="similarity">
    <text evidence="6">Belongs to the UPF0758 family.</text>
</comment>